<evidence type="ECO:0000313" key="2">
    <source>
        <dbReference type="EMBL" id="GAT55773.1"/>
    </source>
</evidence>
<accession>A0ABQ0LXD4</accession>
<evidence type="ECO:0000313" key="3">
    <source>
        <dbReference type="Proteomes" id="UP000815677"/>
    </source>
</evidence>
<reference evidence="2" key="1">
    <citation type="submission" date="2014-09" db="EMBL/GenBank/DDBJ databases">
        <title>Genome sequence of the luminous mushroom Mycena chlorophos for searching fungal bioluminescence genes.</title>
        <authorList>
            <person name="Tanaka Y."/>
            <person name="Kasuga D."/>
            <person name="Oba Y."/>
            <person name="Hase S."/>
            <person name="Sato K."/>
            <person name="Oba Y."/>
            <person name="Sakakibara Y."/>
        </authorList>
    </citation>
    <scope>NUCLEOTIDE SEQUENCE</scope>
</reference>
<keyword evidence="1" id="KW-0812">Transmembrane</keyword>
<feature type="transmembrane region" description="Helical" evidence="1">
    <location>
        <begin position="70"/>
        <end position="90"/>
    </location>
</feature>
<gene>
    <name evidence="2" type="ORF">MCHLO_12502</name>
</gene>
<protein>
    <recommendedName>
        <fullName evidence="4">Late embryogenesis abundant protein LEA-2 subgroup domain-containing protein</fullName>
    </recommendedName>
</protein>
<dbReference type="Proteomes" id="UP000815677">
    <property type="component" value="Unassembled WGS sequence"/>
</dbReference>
<dbReference type="EMBL" id="DF849135">
    <property type="protein sequence ID" value="GAT55773.1"/>
    <property type="molecule type" value="Genomic_DNA"/>
</dbReference>
<keyword evidence="1" id="KW-1133">Transmembrane helix</keyword>
<evidence type="ECO:0008006" key="4">
    <source>
        <dbReference type="Google" id="ProtNLM"/>
    </source>
</evidence>
<keyword evidence="3" id="KW-1185">Reference proteome</keyword>
<proteinExistence type="predicted"/>
<organism evidence="2 3">
    <name type="scientific">Mycena chlorophos</name>
    <name type="common">Agaric fungus</name>
    <name type="synonym">Agaricus chlorophos</name>
    <dbReference type="NCBI Taxonomy" id="658473"/>
    <lineage>
        <taxon>Eukaryota</taxon>
        <taxon>Fungi</taxon>
        <taxon>Dikarya</taxon>
        <taxon>Basidiomycota</taxon>
        <taxon>Agaricomycotina</taxon>
        <taxon>Agaricomycetes</taxon>
        <taxon>Agaricomycetidae</taxon>
        <taxon>Agaricales</taxon>
        <taxon>Marasmiineae</taxon>
        <taxon>Mycenaceae</taxon>
        <taxon>Mycena</taxon>
    </lineage>
</organism>
<feature type="transmembrane region" description="Helical" evidence="1">
    <location>
        <begin position="36"/>
        <end position="58"/>
    </location>
</feature>
<sequence length="214" mass="23102">MQHTHDDHRNGQHKRLRWRARACSWLFPATHPSSRMVRFASLVGLGLAALATASPFVAPQAARDLSERDLLGEIIDALGIGLVMSINATITLDTLTFNNLSITFEAQNPLIFELTIDRVNSTSGINGTDYASFDYTFPKPVVIPPLGTANSGTVPNVLLPQGAINTLSIIPLGYLDINVDVWIRALTIDGALGIPLTITGLKQSKVPVSYSITV</sequence>
<evidence type="ECO:0000256" key="1">
    <source>
        <dbReference type="SAM" id="Phobius"/>
    </source>
</evidence>
<name>A0ABQ0LXD4_MYCCL</name>
<keyword evidence="1" id="KW-0472">Membrane</keyword>